<name>A0A9D2B583_9GAMM</name>
<keyword evidence="2 3" id="KW-0067">ATP-binding</keyword>
<dbReference type="PROSITE" id="PS00107">
    <property type="entry name" value="PROTEIN_KINASE_ATP"/>
    <property type="match status" value="1"/>
</dbReference>
<accession>A0A9D2B583</accession>
<dbReference type="Proteomes" id="UP000824248">
    <property type="component" value="Unassembled WGS sequence"/>
</dbReference>
<reference evidence="6" key="1">
    <citation type="journal article" date="2021" name="PeerJ">
        <title>Extensive microbial diversity within the chicken gut microbiome revealed by metagenomics and culture.</title>
        <authorList>
            <person name="Gilroy R."/>
            <person name="Ravi A."/>
            <person name="Getino M."/>
            <person name="Pursley I."/>
            <person name="Horton D.L."/>
            <person name="Alikhan N.F."/>
            <person name="Baker D."/>
            <person name="Gharbi K."/>
            <person name="Hall N."/>
            <person name="Watson M."/>
            <person name="Adriaenssens E.M."/>
            <person name="Foster-Nyarko E."/>
            <person name="Jarju S."/>
            <person name="Secka A."/>
            <person name="Antonio M."/>
            <person name="Oren A."/>
            <person name="Chaudhuri R.R."/>
            <person name="La Ragione R."/>
            <person name="Hildebrand F."/>
            <person name="Pallen M.J."/>
        </authorList>
    </citation>
    <scope>NUCLEOTIDE SEQUENCE</scope>
    <source>
        <strain evidence="6">1193</strain>
    </source>
</reference>
<dbReference type="PROSITE" id="PS50011">
    <property type="entry name" value="PROTEIN_KINASE_DOM"/>
    <property type="match status" value="1"/>
</dbReference>
<dbReference type="PANTHER" id="PTHR24361">
    <property type="entry name" value="MITOGEN-ACTIVATED KINASE KINASE KINASE"/>
    <property type="match status" value="1"/>
</dbReference>
<feature type="compositionally biased region" description="Low complexity" evidence="4">
    <location>
        <begin position="612"/>
        <end position="632"/>
    </location>
</feature>
<evidence type="ECO:0000256" key="4">
    <source>
        <dbReference type="SAM" id="MobiDB-lite"/>
    </source>
</evidence>
<dbReference type="InterPro" id="IPR017441">
    <property type="entry name" value="Protein_kinase_ATP_BS"/>
</dbReference>
<dbReference type="SUPFAM" id="SSF56112">
    <property type="entry name" value="Protein kinase-like (PK-like)"/>
    <property type="match status" value="1"/>
</dbReference>
<evidence type="ECO:0000313" key="6">
    <source>
        <dbReference type="EMBL" id="HIX60971.1"/>
    </source>
</evidence>
<evidence type="ECO:0000256" key="2">
    <source>
        <dbReference type="ARBA" id="ARBA00022840"/>
    </source>
</evidence>
<feature type="region of interest" description="Disordered" evidence="4">
    <location>
        <begin position="598"/>
        <end position="645"/>
    </location>
</feature>
<sequence>MNQAQLQQFYIPEEQSIYLLSHGDARKLKAWVALCQTQLEQLGYRDIELIGKGAYGFVFGGITAHGERYVFKFTRVNLPQSLQDRLEEEAFMLEQIDHPRVPRMVAFQRVRHQSILVMQRAPGINLEEYSLREGRLSPRLVVHIAAQLADILHSLRRGAGPAGRPVVHGDIKPSNLVFDAGQEAVALIDWGSSVFAQLDANQQFVAANVLELMSDNLQQTNARLGDVYFIGEEQLNGALSSPRFDEQGTAGTLYALASAQSCRFGHQAIPATSLGLPMEFARTLDGMLDSDVRIRRRAGDYFMREMARMARVVMIDLAEPEEVPLVPTWVRPATREIDTVVYSSRKAFLREEGASESLDDVNDVQLDRYYKNFMQAMGETEKAFLAAVSRLGKYPVVGGLAVRWEPEGVYIDTTLNLYDSTLRPAFVAAVNNMVNLARAIYRQGIFKSCLFNARDTLHVERKSQNHPFRITPGMRLPYDVSAVPELEDRSRLHSYFEDGPDPEEFLVLPEAIIISLEALNEIHHTGMIIFEALPQHLKIHSYYRLLDPSREQEFRARLEDILDAVGLIEGLGVSGFMKMPYKDTRLFTRIERQPERYYPRNPREELPAVSSAAAGWPTGPTTTSLSDSWSAADRARSGETGRAAR</sequence>
<dbReference type="InterPro" id="IPR008271">
    <property type="entry name" value="Ser/Thr_kinase_AS"/>
</dbReference>
<proteinExistence type="predicted"/>
<dbReference type="SMART" id="SM00220">
    <property type="entry name" value="S_TKc"/>
    <property type="match status" value="1"/>
</dbReference>
<evidence type="ECO:0000259" key="5">
    <source>
        <dbReference type="PROSITE" id="PS50011"/>
    </source>
</evidence>
<feature type="domain" description="Protein kinase" evidence="5">
    <location>
        <begin position="44"/>
        <end position="397"/>
    </location>
</feature>
<dbReference type="GO" id="GO:0004674">
    <property type="term" value="F:protein serine/threonine kinase activity"/>
    <property type="evidence" value="ECO:0007669"/>
    <property type="project" value="TreeGrafter"/>
</dbReference>
<evidence type="ECO:0000256" key="3">
    <source>
        <dbReference type="PROSITE-ProRule" id="PRU10141"/>
    </source>
</evidence>
<keyword evidence="6" id="KW-0808">Transferase</keyword>
<protein>
    <submittedName>
        <fullName evidence="6">Protein kinase</fullName>
    </submittedName>
</protein>
<dbReference type="GO" id="GO:0005524">
    <property type="term" value="F:ATP binding"/>
    <property type="evidence" value="ECO:0007669"/>
    <property type="project" value="UniProtKB-UniRule"/>
</dbReference>
<keyword evidence="6" id="KW-0418">Kinase</keyword>
<feature type="binding site" evidence="3">
    <location>
        <position position="72"/>
    </location>
    <ligand>
        <name>ATP</name>
        <dbReference type="ChEBI" id="CHEBI:30616"/>
    </ligand>
</feature>
<dbReference type="GO" id="GO:0005737">
    <property type="term" value="C:cytoplasm"/>
    <property type="evidence" value="ECO:0007669"/>
    <property type="project" value="TreeGrafter"/>
</dbReference>
<evidence type="ECO:0000256" key="1">
    <source>
        <dbReference type="ARBA" id="ARBA00022741"/>
    </source>
</evidence>
<dbReference type="InterPro" id="IPR011009">
    <property type="entry name" value="Kinase-like_dom_sf"/>
</dbReference>
<dbReference type="EMBL" id="DXFC01000056">
    <property type="protein sequence ID" value="HIX60971.1"/>
    <property type="molecule type" value="Genomic_DNA"/>
</dbReference>
<gene>
    <name evidence="6" type="ORF">H9854_01880</name>
</gene>
<comment type="caution">
    <text evidence="6">The sequence shown here is derived from an EMBL/GenBank/DDBJ whole genome shotgun (WGS) entry which is preliminary data.</text>
</comment>
<dbReference type="InterPro" id="IPR000719">
    <property type="entry name" value="Prot_kinase_dom"/>
</dbReference>
<evidence type="ECO:0000313" key="7">
    <source>
        <dbReference type="Proteomes" id="UP000824248"/>
    </source>
</evidence>
<dbReference type="Pfam" id="PF00069">
    <property type="entry name" value="Pkinase"/>
    <property type="match status" value="1"/>
</dbReference>
<dbReference type="InterPro" id="IPR053235">
    <property type="entry name" value="Ser_Thr_kinase"/>
</dbReference>
<organism evidence="6 7">
    <name type="scientific">Candidatus Halomonas stercoripullorum</name>
    <dbReference type="NCBI Taxonomy" id="2838617"/>
    <lineage>
        <taxon>Bacteria</taxon>
        <taxon>Pseudomonadati</taxon>
        <taxon>Pseudomonadota</taxon>
        <taxon>Gammaproteobacteria</taxon>
        <taxon>Oceanospirillales</taxon>
        <taxon>Halomonadaceae</taxon>
        <taxon>Halomonas</taxon>
    </lineage>
</organism>
<keyword evidence="1 3" id="KW-0547">Nucleotide-binding</keyword>
<dbReference type="AlphaFoldDB" id="A0A9D2B583"/>
<reference evidence="6" key="2">
    <citation type="submission" date="2021-04" db="EMBL/GenBank/DDBJ databases">
        <authorList>
            <person name="Gilroy R."/>
        </authorList>
    </citation>
    <scope>NUCLEOTIDE SEQUENCE</scope>
    <source>
        <strain evidence="6">1193</strain>
    </source>
</reference>
<dbReference type="PROSITE" id="PS00108">
    <property type="entry name" value="PROTEIN_KINASE_ST"/>
    <property type="match status" value="1"/>
</dbReference>
<dbReference type="Gene3D" id="1.10.510.10">
    <property type="entry name" value="Transferase(Phosphotransferase) domain 1"/>
    <property type="match status" value="1"/>
</dbReference>